<dbReference type="RefSeq" id="WP_022053809.1">
    <property type="nucleotide sequence ID" value="NZ_CATWOP010000040.1"/>
</dbReference>
<keyword evidence="1" id="KW-0732">Signal</keyword>
<dbReference type="EMBL" id="DYWE01000047">
    <property type="protein sequence ID" value="HJF80815.1"/>
    <property type="molecule type" value="Genomic_DNA"/>
</dbReference>
<dbReference type="Proteomes" id="UP000722357">
    <property type="component" value="Unassembled WGS sequence"/>
</dbReference>
<evidence type="ECO:0000256" key="1">
    <source>
        <dbReference type="SAM" id="SignalP"/>
    </source>
</evidence>
<protein>
    <recommendedName>
        <fullName evidence="4">Lipocalin-like domain-containing protein</fullName>
    </recommendedName>
</protein>
<accession>A0A921L5F9</accession>
<dbReference type="PROSITE" id="PS51257">
    <property type="entry name" value="PROKAR_LIPOPROTEIN"/>
    <property type="match status" value="1"/>
</dbReference>
<evidence type="ECO:0000313" key="2">
    <source>
        <dbReference type="EMBL" id="HJF80815.1"/>
    </source>
</evidence>
<gene>
    <name evidence="2" type="ORF">K8V40_04070</name>
</gene>
<feature type="chain" id="PRO_5038008704" description="Lipocalin-like domain-containing protein" evidence="1">
    <location>
        <begin position="26"/>
        <end position="292"/>
    </location>
</feature>
<dbReference type="AlphaFoldDB" id="A0A921L5F9"/>
<evidence type="ECO:0008006" key="4">
    <source>
        <dbReference type="Google" id="ProtNLM"/>
    </source>
</evidence>
<proteinExistence type="predicted"/>
<organism evidence="2 3">
    <name type="scientific">Phocaeicola plebeius</name>
    <dbReference type="NCBI Taxonomy" id="310297"/>
    <lineage>
        <taxon>Bacteria</taxon>
        <taxon>Pseudomonadati</taxon>
        <taxon>Bacteroidota</taxon>
        <taxon>Bacteroidia</taxon>
        <taxon>Bacteroidales</taxon>
        <taxon>Bacteroidaceae</taxon>
        <taxon>Phocaeicola</taxon>
    </lineage>
</organism>
<feature type="signal peptide" evidence="1">
    <location>
        <begin position="1"/>
        <end position="25"/>
    </location>
</feature>
<evidence type="ECO:0000313" key="3">
    <source>
        <dbReference type="Proteomes" id="UP000722357"/>
    </source>
</evidence>
<reference evidence="2" key="1">
    <citation type="journal article" date="2021" name="PeerJ">
        <title>Extensive microbial diversity within the chicken gut microbiome revealed by metagenomics and culture.</title>
        <authorList>
            <person name="Gilroy R."/>
            <person name="Ravi A."/>
            <person name="Getino M."/>
            <person name="Pursley I."/>
            <person name="Horton D.L."/>
            <person name="Alikhan N.F."/>
            <person name="Baker D."/>
            <person name="Gharbi K."/>
            <person name="Hall N."/>
            <person name="Watson M."/>
            <person name="Adriaenssens E.M."/>
            <person name="Foster-Nyarko E."/>
            <person name="Jarju S."/>
            <person name="Secka A."/>
            <person name="Antonio M."/>
            <person name="Oren A."/>
            <person name="Chaudhuri R.R."/>
            <person name="La Ragione R."/>
            <person name="Hildebrand F."/>
            <person name="Pallen M.J."/>
        </authorList>
    </citation>
    <scope>NUCLEOTIDE SEQUENCE</scope>
    <source>
        <strain evidence="2">9794</strain>
    </source>
</reference>
<name>A0A921L5F9_9BACT</name>
<sequence length="292" mass="33077">MRNLKSLFGIILGMLLTMPFLTACGDDESIDLGTPKYESISGKYTINNPSSPYKSIELGAGGDYIVTLNNGYNTNLSTKVTLNKETYGIFRQPKTQSRATNYNGIIYGQYTENSDGTLNLEGFGTIEIVYGTGEEVKGFNLTPTNGGPVTLDVTKEETMSDDELTNALCRTWKIEKVRMIEQGDGESYDITLTPQDWEQFEGEIEVFPKEVLFSKSGTYMIYYADQSIGISSWKWKNQSAGTIYYSWDNEWYDDEFATLSFSGNQLIISETYEENDELGYYKFETYTYLVEK</sequence>
<reference evidence="2" key="2">
    <citation type="submission" date="2021-09" db="EMBL/GenBank/DDBJ databases">
        <authorList>
            <person name="Gilroy R."/>
        </authorList>
    </citation>
    <scope>NUCLEOTIDE SEQUENCE</scope>
    <source>
        <strain evidence="2">9794</strain>
    </source>
</reference>
<comment type="caution">
    <text evidence="2">The sequence shown here is derived from an EMBL/GenBank/DDBJ whole genome shotgun (WGS) entry which is preliminary data.</text>
</comment>